<organism evidence="2">
    <name type="scientific">Lotharella vacuolata</name>
    <dbReference type="NCBI Taxonomy" id="74820"/>
    <lineage>
        <taxon>Eukaryota</taxon>
        <taxon>Sar</taxon>
        <taxon>Rhizaria</taxon>
        <taxon>Cercozoa</taxon>
        <taxon>Chlorarachniophyceae</taxon>
        <taxon>Lotharella</taxon>
    </lineage>
</organism>
<keyword evidence="1" id="KW-0812">Transmembrane</keyword>
<feature type="transmembrane region" description="Helical" evidence="1">
    <location>
        <begin position="304"/>
        <end position="324"/>
    </location>
</feature>
<accession>A0A0H5BHJ4</accession>
<keyword evidence="1" id="KW-1133">Transmembrane helix</keyword>
<geneLocation type="nucleomorph" evidence="2"/>
<protein>
    <submittedName>
        <fullName evidence="2">Uncharacterized protein</fullName>
    </submittedName>
</protein>
<sequence length="339" mass="40655">MIKNKVFKKIIFYNLKIFLFCHIFICENLNKKNIKCVKYNKNDYKIIFFKSKKYFKNDNNIFYLNSSKKYLLSYFKKTKSIKEKLILINSQLKNYDNSFYLNILILNEDNVSSSNNILGFNSLFFLKKTYIQNGLVFCYIVHKWQNFNTAMILSPSIIFKNSLDLIALKVISNFIKYISITSILFVKNCNDLNNFEFSLTSIKTYLEKFITHYLIKYKTILVIPLNQQINFKKYDVKYNGILKNIYYQFKHTKILTSISQQGTFWNIWINIYNQIIMKENKFCKKKCRTIPLFDLKISKKISSIIINILLMIFIELCIDFMVTIDDYKLIKIINQIQYK</sequence>
<evidence type="ECO:0000256" key="1">
    <source>
        <dbReference type="SAM" id="Phobius"/>
    </source>
</evidence>
<reference evidence="2" key="1">
    <citation type="journal article" date="2015" name="Genome Biol. Evol.">
        <title>Nucleomorph Genome Sequences of Two Chlorarachniophytes, Amorphochlora amoebiformis and Lotharella vacuolata.</title>
        <authorList>
            <person name="Suzuki S."/>
            <person name="Shirato S."/>
            <person name="Hirakawa Y."/>
            <person name="Ishida K."/>
        </authorList>
    </citation>
    <scope>NUCLEOTIDE SEQUENCE</scope>
    <source>
        <strain evidence="2">CCMP240</strain>
    </source>
</reference>
<keyword evidence="1" id="KW-0472">Membrane</keyword>
<dbReference type="EMBL" id="AB996600">
    <property type="protein sequence ID" value="BAS01608.1"/>
    <property type="molecule type" value="Genomic_DNA"/>
</dbReference>
<proteinExistence type="predicted"/>
<evidence type="ECO:0000313" key="2">
    <source>
        <dbReference type="EMBL" id="BAS01608.1"/>
    </source>
</evidence>
<keyword evidence="2" id="KW-0542">Nucleomorph</keyword>
<dbReference type="AlphaFoldDB" id="A0A0H5BHJ4"/>
<name>A0A0H5BHJ4_9EUKA</name>